<proteinExistence type="predicted"/>
<name>A0A2U9CCE7_SCOMX</name>
<dbReference type="AlphaFoldDB" id="A0A2U9CCE7"/>
<accession>A0A2U9CCE7</accession>
<dbReference type="Proteomes" id="UP000246464">
    <property type="component" value="Chromosome 15"/>
</dbReference>
<feature type="region of interest" description="Disordered" evidence="1">
    <location>
        <begin position="75"/>
        <end position="98"/>
    </location>
</feature>
<keyword evidence="3" id="KW-1185">Reference proteome</keyword>
<evidence type="ECO:0000313" key="3">
    <source>
        <dbReference type="Proteomes" id="UP000246464"/>
    </source>
</evidence>
<evidence type="ECO:0000256" key="1">
    <source>
        <dbReference type="SAM" id="MobiDB-lite"/>
    </source>
</evidence>
<gene>
    <name evidence="2" type="ORF">SMAX5B_018058</name>
</gene>
<dbReference type="EMBL" id="CP026257">
    <property type="protein sequence ID" value="AWP14158.1"/>
    <property type="molecule type" value="Genomic_DNA"/>
</dbReference>
<evidence type="ECO:0000313" key="2">
    <source>
        <dbReference type="EMBL" id="AWP14158.1"/>
    </source>
</evidence>
<sequence length="98" mass="10509">MQIGKGKRGVQRIPPLMKFDIVEMTGAMTALCQDTVEGEGNMNSYKLPHLCTPALLLQGEGECVIEALVISKSTGDTSFSSGSAEVYSQQNNDRAAEN</sequence>
<reference evidence="2 3" key="1">
    <citation type="submission" date="2017-12" db="EMBL/GenBank/DDBJ databases">
        <title>Integrating genomic resources of turbot (Scophthalmus maximus) in depth evaluation of genetic and physical mapping variation across individuals.</title>
        <authorList>
            <person name="Martinez P."/>
        </authorList>
    </citation>
    <scope>NUCLEOTIDE SEQUENCE [LARGE SCALE GENOMIC DNA]</scope>
</reference>
<organism evidence="2 3">
    <name type="scientific">Scophthalmus maximus</name>
    <name type="common">Turbot</name>
    <name type="synonym">Psetta maxima</name>
    <dbReference type="NCBI Taxonomy" id="52904"/>
    <lineage>
        <taxon>Eukaryota</taxon>
        <taxon>Metazoa</taxon>
        <taxon>Chordata</taxon>
        <taxon>Craniata</taxon>
        <taxon>Vertebrata</taxon>
        <taxon>Euteleostomi</taxon>
        <taxon>Actinopterygii</taxon>
        <taxon>Neopterygii</taxon>
        <taxon>Teleostei</taxon>
        <taxon>Neoteleostei</taxon>
        <taxon>Acanthomorphata</taxon>
        <taxon>Carangaria</taxon>
        <taxon>Pleuronectiformes</taxon>
        <taxon>Pleuronectoidei</taxon>
        <taxon>Scophthalmidae</taxon>
        <taxon>Scophthalmus</taxon>
    </lineage>
</organism>
<protein>
    <submittedName>
        <fullName evidence="2">Uncharacterized protein</fullName>
    </submittedName>
</protein>